<organism evidence="1 2">
    <name type="scientific">Molorchus minor</name>
    <dbReference type="NCBI Taxonomy" id="1323400"/>
    <lineage>
        <taxon>Eukaryota</taxon>
        <taxon>Metazoa</taxon>
        <taxon>Ecdysozoa</taxon>
        <taxon>Arthropoda</taxon>
        <taxon>Hexapoda</taxon>
        <taxon>Insecta</taxon>
        <taxon>Pterygota</taxon>
        <taxon>Neoptera</taxon>
        <taxon>Endopterygota</taxon>
        <taxon>Coleoptera</taxon>
        <taxon>Polyphaga</taxon>
        <taxon>Cucujiformia</taxon>
        <taxon>Chrysomeloidea</taxon>
        <taxon>Cerambycidae</taxon>
        <taxon>Lamiinae</taxon>
        <taxon>Monochamini</taxon>
        <taxon>Molorchus</taxon>
    </lineage>
</organism>
<evidence type="ECO:0000313" key="2">
    <source>
        <dbReference type="Proteomes" id="UP001162164"/>
    </source>
</evidence>
<sequence>MLLLRVYYIVTILHSSKLSLKRLHELIHSEIVNVKQLLDILLKISIKPAIAVLFINIGNCGKAS</sequence>
<gene>
    <name evidence="1" type="ORF">NQ317_011740</name>
</gene>
<dbReference type="Proteomes" id="UP001162164">
    <property type="component" value="Unassembled WGS sequence"/>
</dbReference>
<reference evidence="1" key="1">
    <citation type="journal article" date="2023" name="Insect Mol. Biol.">
        <title>Genome sequencing provides insights into the evolution of gene families encoding plant cell wall-degrading enzymes in longhorned beetles.</title>
        <authorList>
            <person name="Shin N.R."/>
            <person name="Okamura Y."/>
            <person name="Kirsch R."/>
            <person name="Pauchet Y."/>
        </authorList>
    </citation>
    <scope>NUCLEOTIDE SEQUENCE</scope>
    <source>
        <strain evidence="1">MMC_N1</strain>
    </source>
</reference>
<protein>
    <submittedName>
        <fullName evidence="1">Uncharacterized protein</fullName>
    </submittedName>
</protein>
<comment type="caution">
    <text evidence="1">The sequence shown here is derived from an EMBL/GenBank/DDBJ whole genome shotgun (WGS) entry which is preliminary data.</text>
</comment>
<dbReference type="EMBL" id="JAPWTJ010000915">
    <property type="protein sequence ID" value="KAJ8974894.1"/>
    <property type="molecule type" value="Genomic_DNA"/>
</dbReference>
<proteinExistence type="predicted"/>
<evidence type="ECO:0000313" key="1">
    <source>
        <dbReference type="EMBL" id="KAJ8974894.1"/>
    </source>
</evidence>
<name>A0ABQ9JAI2_9CUCU</name>
<accession>A0ABQ9JAI2</accession>
<keyword evidence="2" id="KW-1185">Reference proteome</keyword>